<dbReference type="SUPFAM" id="SSF51621">
    <property type="entry name" value="Phosphoenolpyruvate/pyruvate domain"/>
    <property type="match status" value="1"/>
</dbReference>
<reference evidence="5 6" key="1">
    <citation type="submission" date="2021-01" db="EMBL/GenBank/DDBJ databases">
        <title>Genomic Encyclopedia of Type Strains, Phase IV (KMG-IV): sequencing the most valuable type-strain genomes for metagenomic binning, comparative biology and taxonomic classification.</title>
        <authorList>
            <person name="Goeker M."/>
        </authorList>
    </citation>
    <scope>NUCLEOTIDE SEQUENCE [LARGE SCALE GENOMIC DNA]</scope>
    <source>
        <strain evidence="5 6">DSM 25540</strain>
    </source>
</reference>
<protein>
    <submittedName>
        <fullName evidence="5">4-hydroxy-2-oxoheptanedioate aldolase</fullName>
        <ecNumber evidence="5">4.1.2.52</ecNumber>
    </submittedName>
</protein>
<dbReference type="EC" id="4.1.2.52" evidence="5"/>
<dbReference type="InterPro" id="IPR040442">
    <property type="entry name" value="Pyrv_kinase-like_dom_sf"/>
</dbReference>
<dbReference type="InterPro" id="IPR005000">
    <property type="entry name" value="Aldolase/citrate-lyase_domain"/>
</dbReference>
<comment type="caution">
    <text evidence="5">The sequence shown here is derived from an EMBL/GenBank/DDBJ whole genome shotgun (WGS) entry which is preliminary data.</text>
</comment>
<evidence type="ECO:0000313" key="6">
    <source>
        <dbReference type="Proteomes" id="UP000741863"/>
    </source>
</evidence>
<name>A0ABS2P6G2_9BACL</name>
<dbReference type="RefSeq" id="WP_204695152.1">
    <property type="nucleotide sequence ID" value="NZ_JAFBEC010000001.1"/>
</dbReference>
<evidence type="ECO:0000256" key="2">
    <source>
        <dbReference type="ARBA" id="ARBA00022723"/>
    </source>
</evidence>
<dbReference type="Gene3D" id="3.20.20.60">
    <property type="entry name" value="Phosphoenolpyruvate-binding domains"/>
    <property type="match status" value="1"/>
</dbReference>
<dbReference type="Pfam" id="PF03328">
    <property type="entry name" value="HpcH_HpaI"/>
    <property type="match status" value="1"/>
</dbReference>
<keyword evidence="2" id="KW-0479">Metal-binding</keyword>
<keyword evidence="6" id="KW-1185">Reference proteome</keyword>
<evidence type="ECO:0000256" key="1">
    <source>
        <dbReference type="ARBA" id="ARBA00005568"/>
    </source>
</evidence>
<gene>
    <name evidence="5" type="ORF">JOD17_000086</name>
</gene>
<comment type="similarity">
    <text evidence="1">Belongs to the HpcH/HpaI aldolase family.</text>
</comment>
<dbReference type="PANTHER" id="PTHR30502">
    <property type="entry name" value="2-KETO-3-DEOXY-L-RHAMNONATE ALDOLASE"/>
    <property type="match status" value="1"/>
</dbReference>
<keyword evidence="3 5" id="KW-0456">Lyase</keyword>
<sequence>MRANLLKQKIARNEKVFGMFVSTPHPTMVELLGYAEFDFVIIDHEHASSSKEMIENMIRAAEVTGTTPLVRLAEVNRQDILKVLDAGAAGIVIANVKTKEEVERAAQHTFYHPKGMRSLNSGRPGQFGKHSLTEYIETANEELMLVPMIESIEGIEQRDAIVSCSPIDFVLEGTADLSQSLHVPWQLNHPEVEEHVEQLFESTKRANIPYAIVSRNEAQHQQWSEKGVSIFVLGDERGNAFRAYQAKLNHYRSLARRKSDE</sequence>
<evidence type="ECO:0000259" key="4">
    <source>
        <dbReference type="Pfam" id="PF03328"/>
    </source>
</evidence>
<accession>A0ABS2P6G2</accession>
<proteinExistence type="inferred from homology"/>
<evidence type="ECO:0000256" key="3">
    <source>
        <dbReference type="ARBA" id="ARBA00023239"/>
    </source>
</evidence>
<dbReference type="Proteomes" id="UP000741863">
    <property type="component" value="Unassembled WGS sequence"/>
</dbReference>
<feature type="domain" description="HpcH/HpaI aldolase/citrate lyase" evidence="4">
    <location>
        <begin position="17"/>
        <end position="235"/>
    </location>
</feature>
<dbReference type="InterPro" id="IPR015813">
    <property type="entry name" value="Pyrv/PenolPyrv_kinase-like_dom"/>
</dbReference>
<organism evidence="5 6">
    <name type="scientific">Geomicrobium sediminis</name>
    <dbReference type="NCBI Taxonomy" id="1347788"/>
    <lineage>
        <taxon>Bacteria</taxon>
        <taxon>Bacillati</taxon>
        <taxon>Bacillota</taxon>
        <taxon>Bacilli</taxon>
        <taxon>Bacillales</taxon>
        <taxon>Geomicrobium</taxon>
    </lineage>
</organism>
<dbReference type="EMBL" id="JAFBEC010000001">
    <property type="protein sequence ID" value="MBM7630995.1"/>
    <property type="molecule type" value="Genomic_DNA"/>
</dbReference>
<evidence type="ECO:0000313" key="5">
    <source>
        <dbReference type="EMBL" id="MBM7630995.1"/>
    </source>
</evidence>
<dbReference type="InterPro" id="IPR050251">
    <property type="entry name" value="HpcH-HpaI_aldolase"/>
</dbReference>
<dbReference type="GO" id="GO:0016829">
    <property type="term" value="F:lyase activity"/>
    <property type="evidence" value="ECO:0007669"/>
    <property type="project" value="UniProtKB-KW"/>
</dbReference>
<dbReference type="PANTHER" id="PTHR30502:SF0">
    <property type="entry name" value="PHOSPHOENOLPYRUVATE CARBOXYLASE FAMILY PROTEIN"/>
    <property type="match status" value="1"/>
</dbReference>